<dbReference type="PANTHER" id="PTHR47359:SF3">
    <property type="entry name" value="NLP_P60 DOMAIN-CONTAINING PROTEIN-RELATED"/>
    <property type="match status" value="1"/>
</dbReference>
<accession>A0ABR8Q3E0</accession>
<dbReference type="Pfam" id="PF00877">
    <property type="entry name" value="NLPC_P60"/>
    <property type="match status" value="1"/>
</dbReference>
<evidence type="ECO:0000256" key="3">
    <source>
        <dbReference type="ARBA" id="ARBA00022801"/>
    </source>
</evidence>
<evidence type="ECO:0000256" key="4">
    <source>
        <dbReference type="ARBA" id="ARBA00022807"/>
    </source>
</evidence>
<dbReference type="InterPro" id="IPR000064">
    <property type="entry name" value="NLP_P60_dom"/>
</dbReference>
<keyword evidence="5" id="KW-0472">Membrane</keyword>
<keyword evidence="8" id="KW-1185">Reference proteome</keyword>
<evidence type="ECO:0000256" key="1">
    <source>
        <dbReference type="ARBA" id="ARBA00007074"/>
    </source>
</evidence>
<dbReference type="Gene3D" id="3.90.1720.10">
    <property type="entry name" value="endopeptidase domain like (from Nostoc punctiforme)"/>
    <property type="match status" value="1"/>
</dbReference>
<dbReference type="InterPro" id="IPR038765">
    <property type="entry name" value="Papain-like_cys_pep_sf"/>
</dbReference>
<comment type="caution">
    <text evidence="7">The sequence shown here is derived from an EMBL/GenBank/DDBJ whole genome shotgun (WGS) entry which is preliminary data.</text>
</comment>
<feature type="transmembrane region" description="Helical" evidence="5">
    <location>
        <begin position="12"/>
        <end position="31"/>
    </location>
</feature>
<dbReference type="RefSeq" id="WP_191749709.1">
    <property type="nucleotide sequence ID" value="NZ_JACSQZ010000020.1"/>
</dbReference>
<keyword evidence="3" id="KW-0378">Hydrolase</keyword>
<reference evidence="7 8" key="1">
    <citation type="submission" date="2020-08" db="EMBL/GenBank/DDBJ databases">
        <title>A Genomic Blueprint of the Chicken Gut Microbiome.</title>
        <authorList>
            <person name="Gilroy R."/>
            <person name="Ravi A."/>
            <person name="Getino M."/>
            <person name="Pursley I."/>
            <person name="Horton D.L."/>
            <person name="Alikhan N.-F."/>
            <person name="Baker D."/>
            <person name="Gharbi K."/>
            <person name="Hall N."/>
            <person name="Watson M."/>
            <person name="Adriaenssens E.M."/>
            <person name="Foster-Nyarko E."/>
            <person name="Jarju S."/>
            <person name="Secka A."/>
            <person name="Antonio M."/>
            <person name="Oren A."/>
            <person name="Chaudhuri R."/>
            <person name="La Ragione R.M."/>
            <person name="Hildebrand F."/>
            <person name="Pallen M.J."/>
        </authorList>
    </citation>
    <scope>NUCLEOTIDE SEQUENCE [LARGE SCALE GENOMIC DNA]</scope>
    <source>
        <strain evidence="7 8">Sa3CUN1</strain>
    </source>
</reference>
<dbReference type="SUPFAM" id="SSF54001">
    <property type="entry name" value="Cysteine proteinases"/>
    <property type="match status" value="1"/>
</dbReference>
<feature type="domain" description="NlpC/P60" evidence="6">
    <location>
        <begin position="48"/>
        <end position="203"/>
    </location>
</feature>
<evidence type="ECO:0000256" key="5">
    <source>
        <dbReference type="SAM" id="Phobius"/>
    </source>
</evidence>
<dbReference type="EMBL" id="JACSQZ010000020">
    <property type="protein sequence ID" value="MBD7914944.1"/>
    <property type="molecule type" value="Genomic_DNA"/>
</dbReference>
<sequence length="203" mass="23382">MNKRGNKNKIIIFIMVVLLIVIGVISFKSFYKKDKYENEGINMTEEEIEVINKVIALAEEKIGFQYVWGGKGEIMTEERLDELIGYYGDSYYPLSRETYVGNQAFDCSGLTYWTYREVTGVEIGYSTFDQEDILQGYEVDKEDLQPGDLIYTPGHVVLYIGRGEIINAYNKYVYPIGGVKKSNLYLSKDSVIYRPIDYINSLK</sequence>
<keyword evidence="5" id="KW-1133">Transmembrane helix</keyword>
<name>A0ABR8Q3E0_9CLOT</name>
<evidence type="ECO:0000313" key="8">
    <source>
        <dbReference type="Proteomes" id="UP000640335"/>
    </source>
</evidence>
<dbReference type="Proteomes" id="UP000640335">
    <property type="component" value="Unassembled WGS sequence"/>
</dbReference>
<keyword evidence="5" id="KW-0812">Transmembrane</keyword>
<keyword evidence="4" id="KW-0788">Thiol protease</keyword>
<dbReference type="InterPro" id="IPR051794">
    <property type="entry name" value="PG_Endopeptidase_C40"/>
</dbReference>
<comment type="similarity">
    <text evidence="1">Belongs to the peptidase C40 family.</text>
</comment>
<evidence type="ECO:0000259" key="6">
    <source>
        <dbReference type="PROSITE" id="PS51935"/>
    </source>
</evidence>
<dbReference type="PANTHER" id="PTHR47359">
    <property type="entry name" value="PEPTIDOGLYCAN DL-ENDOPEPTIDASE CWLO"/>
    <property type="match status" value="1"/>
</dbReference>
<dbReference type="PROSITE" id="PS51935">
    <property type="entry name" value="NLPC_P60"/>
    <property type="match status" value="1"/>
</dbReference>
<evidence type="ECO:0000256" key="2">
    <source>
        <dbReference type="ARBA" id="ARBA00022670"/>
    </source>
</evidence>
<proteinExistence type="inferred from homology"/>
<organism evidence="7 8">
    <name type="scientific">Clostridium gallinarum</name>
    <dbReference type="NCBI Taxonomy" id="2762246"/>
    <lineage>
        <taxon>Bacteria</taxon>
        <taxon>Bacillati</taxon>
        <taxon>Bacillota</taxon>
        <taxon>Clostridia</taxon>
        <taxon>Eubacteriales</taxon>
        <taxon>Clostridiaceae</taxon>
        <taxon>Clostridium</taxon>
    </lineage>
</organism>
<evidence type="ECO:0000313" key="7">
    <source>
        <dbReference type="EMBL" id="MBD7914944.1"/>
    </source>
</evidence>
<gene>
    <name evidence="7" type="ORF">H9660_07265</name>
</gene>
<keyword evidence="2" id="KW-0645">Protease</keyword>
<protein>
    <submittedName>
        <fullName evidence="7">C40 family peptidase</fullName>
    </submittedName>
</protein>